<gene>
    <name evidence="10" type="ORF">METZ01_LOCUS4065</name>
</gene>
<dbReference type="InterPro" id="IPR000192">
    <property type="entry name" value="Aminotrans_V_dom"/>
</dbReference>
<dbReference type="PIRSF" id="PIRSF005572">
    <property type="entry name" value="NifS"/>
    <property type="match status" value="1"/>
</dbReference>
<evidence type="ECO:0000256" key="1">
    <source>
        <dbReference type="ARBA" id="ARBA00001933"/>
    </source>
</evidence>
<evidence type="ECO:0000256" key="6">
    <source>
        <dbReference type="ARBA" id="ARBA00022898"/>
    </source>
</evidence>
<dbReference type="EC" id="2.8.1.7" evidence="3"/>
<dbReference type="InterPro" id="IPR020578">
    <property type="entry name" value="Aminotrans_V_PyrdxlP_BS"/>
</dbReference>
<keyword evidence="6" id="KW-0663">Pyridoxal phosphate</keyword>
<dbReference type="GO" id="GO:0031071">
    <property type="term" value="F:cysteine desulfurase activity"/>
    <property type="evidence" value="ECO:0007669"/>
    <property type="project" value="UniProtKB-EC"/>
</dbReference>
<dbReference type="PANTHER" id="PTHR11601:SF34">
    <property type="entry name" value="CYSTEINE DESULFURASE"/>
    <property type="match status" value="1"/>
</dbReference>
<evidence type="ECO:0000256" key="4">
    <source>
        <dbReference type="ARBA" id="ARBA00022679"/>
    </source>
</evidence>
<dbReference type="GO" id="GO:0046872">
    <property type="term" value="F:metal ion binding"/>
    <property type="evidence" value="ECO:0007669"/>
    <property type="project" value="UniProtKB-KW"/>
</dbReference>
<dbReference type="AlphaFoldDB" id="A0A381N9C1"/>
<dbReference type="EMBL" id="UINC01000211">
    <property type="protein sequence ID" value="SUZ51211.1"/>
    <property type="molecule type" value="Genomic_DNA"/>
</dbReference>
<evidence type="ECO:0000256" key="7">
    <source>
        <dbReference type="ARBA" id="ARBA00023004"/>
    </source>
</evidence>
<evidence type="ECO:0000259" key="9">
    <source>
        <dbReference type="Pfam" id="PF00266"/>
    </source>
</evidence>
<dbReference type="Gene3D" id="3.40.640.10">
    <property type="entry name" value="Type I PLP-dependent aspartate aminotransferase-like (Major domain)"/>
    <property type="match status" value="1"/>
</dbReference>
<dbReference type="FunFam" id="3.40.640.10:FF:000003">
    <property type="entry name" value="Cysteine desulfurase IscS"/>
    <property type="match status" value="1"/>
</dbReference>
<evidence type="ECO:0000256" key="8">
    <source>
        <dbReference type="ARBA" id="ARBA00023014"/>
    </source>
</evidence>
<dbReference type="InterPro" id="IPR015421">
    <property type="entry name" value="PyrdxlP-dep_Trfase_major"/>
</dbReference>
<evidence type="ECO:0000256" key="5">
    <source>
        <dbReference type="ARBA" id="ARBA00022723"/>
    </source>
</evidence>
<comment type="similarity">
    <text evidence="2">Belongs to the class-V pyridoxal-phosphate-dependent aminotransferase family. NifS/IscS subfamily.</text>
</comment>
<dbReference type="Pfam" id="PF00266">
    <property type="entry name" value="Aminotran_5"/>
    <property type="match status" value="1"/>
</dbReference>
<dbReference type="InterPro" id="IPR015424">
    <property type="entry name" value="PyrdxlP-dep_Trfase"/>
</dbReference>
<dbReference type="PANTHER" id="PTHR11601">
    <property type="entry name" value="CYSTEINE DESULFURYLASE FAMILY MEMBER"/>
    <property type="match status" value="1"/>
</dbReference>
<dbReference type="InterPro" id="IPR016454">
    <property type="entry name" value="Cysteine_dSase"/>
</dbReference>
<dbReference type="Gene3D" id="3.90.1150.10">
    <property type="entry name" value="Aspartate Aminotransferase, domain 1"/>
    <property type="match status" value="1"/>
</dbReference>
<keyword evidence="8" id="KW-0411">Iron-sulfur</keyword>
<dbReference type="GO" id="GO:0051536">
    <property type="term" value="F:iron-sulfur cluster binding"/>
    <property type="evidence" value="ECO:0007669"/>
    <property type="project" value="UniProtKB-KW"/>
</dbReference>
<dbReference type="PROSITE" id="PS00595">
    <property type="entry name" value="AA_TRANSFER_CLASS_5"/>
    <property type="match status" value="1"/>
</dbReference>
<name>A0A381N9C1_9ZZZZ</name>
<protein>
    <recommendedName>
        <fullName evidence="3">cysteine desulfurase</fullName>
        <ecNumber evidence="3">2.8.1.7</ecNumber>
    </recommendedName>
</protein>
<organism evidence="10">
    <name type="scientific">marine metagenome</name>
    <dbReference type="NCBI Taxonomy" id="408172"/>
    <lineage>
        <taxon>unclassified sequences</taxon>
        <taxon>metagenomes</taxon>
        <taxon>ecological metagenomes</taxon>
    </lineage>
</organism>
<feature type="domain" description="Aminotransferase class V" evidence="9">
    <location>
        <begin position="5"/>
        <end position="367"/>
    </location>
</feature>
<reference evidence="10" key="1">
    <citation type="submission" date="2018-05" db="EMBL/GenBank/DDBJ databases">
        <authorList>
            <person name="Lanie J.A."/>
            <person name="Ng W.-L."/>
            <person name="Kazmierczak K.M."/>
            <person name="Andrzejewski T.M."/>
            <person name="Davidsen T.M."/>
            <person name="Wayne K.J."/>
            <person name="Tettelin H."/>
            <person name="Glass J.I."/>
            <person name="Rusch D."/>
            <person name="Podicherti R."/>
            <person name="Tsui H.-C.T."/>
            <person name="Winkler M.E."/>
        </authorList>
    </citation>
    <scope>NUCLEOTIDE SEQUENCE</scope>
</reference>
<dbReference type="NCBIfam" id="NF002806">
    <property type="entry name" value="PRK02948.1"/>
    <property type="match status" value="1"/>
</dbReference>
<dbReference type="InterPro" id="IPR015422">
    <property type="entry name" value="PyrdxlP-dep_Trfase_small"/>
</dbReference>
<keyword evidence="7" id="KW-0408">Iron</keyword>
<keyword evidence="4" id="KW-0808">Transferase</keyword>
<dbReference type="SUPFAM" id="SSF53383">
    <property type="entry name" value="PLP-dependent transferases"/>
    <property type="match status" value="1"/>
</dbReference>
<comment type="cofactor">
    <cofactor evidence="1">
        <name>pyridoxal 5'-phosphate</name>
        <dbReference type="ChEBI" id="CHEBI:597326"/>
    </cofactor>
</comment>
<keyword evidence="5" id="KW-0479">Metal-binding</keyword>
<proteinExistence type="inferred from homology"/>
<evidence type="ECO:0000313" key="10">
    <source>
        <dbReference type="EMBL" id="SUZ51211.1"/>
    </source>
</evidence>
<evidence type="ECO:0000256" key="2">
    <source>
        <dbReference type="ARBA" id="ARBA00006490"/>
    </source>
</evidence>
<accession>A0A381N9C1</accession>
<sequence>MNMPIYLDNQATTPLDPEVLKAMLPYFQEKFGNAASVHHVYGREGKEAIEQARRFLAESIQARPREIIFTSGATEAINLALKGVAEKYQDRGRHIITQVTEHKAVLDTCAYLAHRGWMVTSLPVDSQGLVNPQSVAEAITRDTVLVAIMHANNEIGTIQPVQEIGTICRRENVFFMVDACQSFGKLDLNIKTMNIDLLAATAHKLYGPKGIGLLFASQKDPKVELQMQMEGGGHERGFRSGTLAVPLIVGFARAAELSLESKDEENQRLGELRDRLLTGIQDVYPEVVLNGSHYKRLAHNLNLCFPGLDGETMIMKMKRIACSTGSACSSASLEPSHVVKALGRDTELAHSAIRFSLGRFNSAAEIDTAIAEINRVAGDLKEKKLTRRRVHAGGIE</sequence>
<evidence type="ECO:0000256" key="3">
    <source>
        <dbReference type="ARBA" id="ARBA00012239"/>
    </source>
</evidence>